<keyword evidence="4" id="KW-1185">Reference proteome</keyword>
<proteinExistence type="predicted"/>
<dbReference type="EMBL" id="JADBGI010000017">
    <property type="protein sequence ID" value="MBE3000776.1"/>
    <property type="molecule type" value="Genomic_DNA"/>
</dbReference>
<keyword evidence="3" id="KW-0378">Hydrolase</keyword>
<feature type="signal peptide" evidence="1">
    <location>
        <begin position="1"/>
        <end position="33"/>
    </location>
</feature>
<comment type="caution">
    <text evidence="3">The sequence shown here is derived from an EMBL/GenBank/DDBJ whole genome shotgun (WGS) entry which is preliminary data.</text>
</comment>
<reference evidence="3 4" key="1">
    <citation type="submission" date="2020-09" db="EMBL/GenBank/DDBJ databases">
        <title>Diversity and distribution of actinomycetes associated with coral in the coast of Hainan.</title>
        <authorList>
            <person name="Li F."/>
        </authorList>
    </citation>
    <scope>NUCLEOTIDE SEQUENCE [LARGE SCALE GENOMIC DNA]</scope>
    <source>
        <strain evidence="3 4">HNM0947</strain>
    </source>
</reference>
<keyword evidence="1" id="KW-0732">Signal</keyword>
<name>A0ABR9PAA3_9ACTN</name>
<dbReference type="GO" id="GO:0016787">
    <property type="term" value="F:hydrolase activity"/>
    <property type="evidence" value="ECO:0007669"/>
    <property type="project" value="UniProtKB-KW"/>
</dbReference>
<dbReference type="InterPro" id="IPR012338">
    <property type="entry name" value="Beta-lactam/transpept-like"/>
</dbReference>
<protein>
    <submittedName>
        <fullName evidence="3">Serine hydrolase</fullName>
    </submittedName>
</protein>
<evidence type="ECO:0000256" key="1">
    <source>
        <dbReference type="SAM" id="SignalP"/>
    </source>
</evidence>
<gene>
    <name evidence="3" type="ORF">IDM40_19040</name>
</gene>
<evidence type="ECO:0000313" key="4">
    <source>
        <dbReference type="Proteomes" id="UP000806528"/>
    </source>
</evidence>
<dbReference type="SUPFAM" id="SSF56601">
    <property type="entry name" value="beta-lactamase/transpeptidase-like"/>
    <property type="match status" value="1"/>
</dbReference>
<feature type="domain" description="Beta-lactamase class A catalytic" evidence="2">
    <location>
        <begin position="92"/>
        <end position="139"/>
    </location>
</feature>
<organism evidence="3 4">
    <name type="scientific">Nocardiopsis coralli</name>
    <dbReference type="NCBI Taxonomy" id="2772213"/>
    <lineage>
        <taxon>Bacteria</taxon>
        <taxon>Bacillati</taxon>
        <taxon>Actinomycetota</taxon>
        <taxon>Actinomycetes</taxon>
        <taxon>Streptosporangiales</taxon>
        <taxon>Nocardiopsidaceae</taxon>
        <taxon>Nocardiopsis</taxon>
    </lineage>
</organism>
<dbReference type="InterPro" id="IPR045155">
    <property type="entry name" value="Beta-lactam_cat"/>
</dbReference>
<dbReference type="Pfam" id="PF13354">
    <property type="entry name" value="Beta-lactamase2"/>
    <property type="match status" value="2"/>
</dbReference>
<feature type="domain" description="Beta-lactamase class A catalytic" evidence="2">
    <location>
        <begin position="145"/>
        <end position="283"/>
    </location>
</feature>
<dbReference type="InterPro" id="IPR000871">
    <property type="entry name" value="Beta-lactam_class-A"/>
</dbReference>
<dbReference type="Proteomes" id="UP000806528">
    <property type="component" value="Unassembled WGS sequence"/>
</dbReference>
<accession>A0ABR9PAA3</accession>
<dbReference type="PANTHER" id="PTHR35333">
    <property type="entry name" value="BETA-LACTAMASE"/>
    <property type="match status" value="1"/>
</dbReference>
<sequence length="321" mass="34041">MLRRPPAAPRAWTNAAVSAVAALLILVALPASGAPAQPDPRMVQMMITRVSADLEPFDPVPDPGAQPGSLDAETRAELTAELDALAVEHDFGLAVQDLHTGAAFSHGAHTQFPTASVAKLSVLAMLVRIAEEEDRDLTDAELAQAEQMIRHSGNEVTDDLYQHIGFTDGFEEGIEAFGLQSTEPNPSGVWGSTMTTAADQLRLLRALHLDEGPLSAEGREQIRALMESVVPEQVWGVSAAAGPDDTVGLKNGWTPRDNNGGLWTVNSVGYVVGPDRAYLVAVLSDGQPDQGTGITMIEEAVLLVTGAMEQGTVPDERSPDR</sequence>
<evidence type="ECO:0000313" key="3">
    <source>
        <dbReference type="EMBL" id="MBE3000776.1"/>
    </source>
</evidence>
<feature type="chain" id="PRO_5046895633" evidence="1">
    <location>
        <begin position="34"/>
        <end position="321"/>
    </location>
</feature>
<dbReference type="PANTHER" id="PTHR35333:SF3">
    <property type="entry name" value="BETA-LACTAMASE-TYPE TRANSPEPTIDASE FOLD CONTAINING PROTEIN"/>
    <property type="match status" value="1"/>
</dbReference>
<dbReference type="Gene3D" id="3.40.710.10">
    <property type="entry name" value="DD-peptidase/beta-lactamase superfamily"/>
    <property type="match status" value="1"/>
</dbReference>
<evidence type="ECO:0000259" key="2">
    <source>
        <dbReference type="Pfam" id="PF13354"/>
    </source>
</evidence>